<evidence type="ECO:0000313" key="3">
    <source>
        <dbReference type="Proteomes" id="UP001165092"/>
    </source>
</evidence>
<proteinExistence type="predicted"/>
<dbReference type="PANTHER" id="PTHR43781">
    <property type="entry name" value="SACCHAROPINE DEHYDROGENASE"/>
    <property type="match status" value="1"/>
</dbReference>
<dbReference type="EMBL" id="BSQG01000012">
    <property type="protein sequence ID" value="GLU50202.1"/>
    <property type="molecule type" value="Genomic_DNA"/>
</dbReference>
<name>A0A9W6PAW9_9ACTN</name>
<sequence length="379" mass="39162">MTAPIAVLGATGAVGTAAARALHGLWPGPLRLGARGPAPLRALTAELGPGTEAVVVDLADDAALSAFCAGARVVLNCAGPSYAVVDRVALAALAAGADYADVTGDDPCHDRLAPLGLAERGRTAVLSAGVLPGLSALLPRLLTPHGADAHLSAYTGGLEECTPTAAADMALSLPGSATGFSFGESLAAWRGGRRVARALRAQEGVRVPFFPASAHLQPFLTGEAERLAVDLGFDGLDWYTVHPGTAARAVLTEAAGRPLHRAEEFDRFTARLRAAADLDLAGRVPYYLLAYVLTDRVAGRGRVRSLAVRLTDSYRTTGYVGALAAHALVGGRIEPGVHYAARVLDPADTVARLTDAGVMEPVRFQEGVPQFDDVEEGAL</sequence>
<evidence type="ECO:0000313" key="2">
    <source>
        <dbReference type="EMBL" id="GLU50202.1"/>
    </source>
</evidence>
<dbReference type="PANTHER" id="PTHR43781:SF1">
    <property type="entry name" value="SACCHAROPINE DEHYDROGENASE"/>
    <property type="match status" value="1"/>
</dbReference>
<dbReference type="Proteomes" id="UP001165092">
    <property type="component" value="Unassembled WGS sequence"/>
</dbReference>
<evidence type="ECO:0000259" key="1">
    <source>
        <dbReference type="Pfam" id="PF03435"/>
    </source>
</evidence>
<organism evidence="2 3">
    <name type="scientific">Nocardiopsis ansamitocini</name>
    <dbReference type="NCBI Taxonomy" id="1670832"/>
    <lineage>
        <taxon>Bacteria</taxon>
        <taxon>Bacillati</taxon>
        <taxon>Actinomycetota</taxon>
        <taxon>Actinomycetes</taxon>
        <taxon>Streptosporangiales</taxon>
        <taxon>Nocardiopsidaceae</taxon>
        <taxon>Nocardiopsis</taxon>
    </lineage>
</organism>
<gene>
    <name evidence="2" type="ORF">Nans01_45530</name>
</gene>
<comment type="caution">
    <text evidence="2">The sequence shown here is derived from an EMBL/GenBank/DDBJ whole genome shotgun (WGS) entry which is preliminary data.</text>
</comment>
<reference evidence="2" key="1">
    <citation type="submission" date="2023-02" db="EMBL/GenBank/DDBJ databases">
        <title>Nocardiopsis ansamitocini NBRC 112285.</title>
        <authorList>
            <person name="Ichikawa N."/>
            <person name="Sato H."/>
            <person name="Tonouchi N."/>
        </authorList>
    </citation>
    <scope>NUCLEOTIDE SEQUENCE</scope>
    <source>
        <strain evidence="2">NBRC 112285</strain>
    </source>
</reference>
<dbReference type="Gene3D" id="3.40.50.720">
    <property type="entry name" value="NAD(P)-binding Rossmann-like Domain"/>
    <property type="match status" value="1"/>
</dbReference>
<accession>A0A9W6PAW9</accession>
<dbReference type="SUPFAM" id="SSF51735">
    <property type="entry name" value="NAD(P)-binding Rossmann-fold domains"/>
    <property type="match status" value="1"/>
</dbReference>
<protein>
    <submittedName>
        <fullName evidence="2">Epimerase</fullName>
    </submittedName>
</protein>
<dbReference type="AlphaFoldDB" id="A0A9W6PAW9"/>
<keyword evidence="3" id="KW-1185">Reference proteome</keyword>
<dbReference type="InterPro" id="IPR005097">
    <property type="entry name" value="Sacchrp_dh_NADP-bd"/>
</dbReference>
<feature type="domain" description="Saccharopine dehydrogenase NADP binding" evidence="1">
    <location>
        <begin position="5"/>
        <end position="103"/>
    </location>
</feature>
<dbReference type="RefSeq" id="WP_285761741.1">
    <property type="nucleotide sequence ID" value="NZ_BSQG01000012.1"/>
</dbReference>
<dbReference type="InterPro" id="IPR036291">
    <property type="entry name" value="NAD(P)-bd_dom_sf"/>
</dbReference>
<dbReference type="Pfam" id="PF03435">
    <property type="entry name" value="Sacchrp_dh_NADP"/>
    <property type="match status" value="1"/>
</dbReference>